<evidence type="ECO:0000313" key="3">
    <source>
        <dbReference type="EMBL" id="QDU76602.1"/>
    </source>
</evidence>
<evidence type="ECO:0000313" key="4">
    <source>
        <dbReference type="Proteomes" id="UP000318626"/>
    </source>
</evidence>
<feature type="domain" description="Gfo/Idh/MocA-like oxidoreductase N-terminal" evidence="1">
    <location>
        <begin position="45"/>
        <end position="168"/>
    </location>
</feature>
<accession>A0A518CBJ8</accession>
<keyword evidence="4" id="KW-1185">Reference proteome</keyword>
<proteinExistence type="predicted"/>
<protein>
    <submittedName>
        <fullName evidence="3">4-carboxy-2-hydroxymuconate-6-semialdehyde dehydrogenase</fullName>
        <ecNumber evidence="3">1.1.1.312</ecNumber>
    </submittedName>
</protein>
<evidence type="ECO:0000259" key="2">
    <source>
        <dbReference type="Pfam" id="PF19051"/>
    </source>
</evidence>
<dbReference type="PANTHER" id="PTHR43818:SF5">
    <property type="entry name" value="OXIDOREDUCTASE FAMILY PROTEIN"/>
    <property type="match status" value="1"/>
</dbReference>
<sequence length="496" mass="54941">MTIRKTRREFLEDSMFAAAAAAAFAAPTSLIAAEKQSKSPNEKLHVAVVGLNGRGNAHIGGFTNRDDIIITHLCDVDSKFHESKVEGVAKRQDGHKPKFETDIRKVLDDPSVDIVSIATPNHLHSLQAIWALQAGKDVYVEKPVSHNVSEGRRVVEAARKYERICQAGTQSRSNPGMIEAIEFVHSGKIGDVKVARGLCYKPRKSIGPKGNYEPPKTVDYNLWLGPAQMQPVTRPQFHYDWHWQMPFGNGDLGNQGIHQMDLARWGLNANELSNAVISYGGRFGYEDAGTTPNTQVVVHDYGDRSLVFEVRGLVYDKKLKESSVSYKGSKIGVIFEGTDGYVVMTTYHSGSAFDKDGNKIRDFNGGGDQNHYNNFVEAVRSREVDHLNGDILEGHLSSALCHTGLISYQMGEQVSPAECLERMEAIKTTENVRATMERVQDHLRDNGVNIDSEGVTLGPMLAFDPKSETFIGNEKADQYLSRDYRKGFEVPAEGKV</sequence>
<dbReference type="EC" id="1.1.1.312" evidence="3"/>
<keyword evidence="3" id="KW-0560">Oxidoreductase</keyword>
<name>A0A518CBJ8_9BACT</name>
<dbReference type="InterPro" id="IPR050463">
    <property type="entry name" value="Gfo/Idh/MocA_oxidrdct_glycsds"/>
</dbReference>
<dbReference type="Gene3D" id="3.40.50.720">
    <property type="entry name" value="NAD(P)-binding Rossmann-like Domain"/>
    <property type="match status" value="1"/>
</dbReference>
<dbReference type="InterPro" id="IPR006311">
    <property type="entry name" value="TAT_signal"/>
</dbReference>
<dbReference type="InterPro" id="IPR043906">
    <property type="entry name" value="Gfo/Idh/MocA_OxRdtase_bact_C"/>
</dbReference>
<dbReference type="PANTHER" id="PTHR43818">
    <property type="entry name" value="BCDNA.GH03377"/>
    <property type="match status" value="1"/>
</dbReference>
<dbReference type="KEGG" id="bvo:Pan97_36540"/>
<dbReference type="EMBL" id="CP036289">
    <property type="protein sequence ID" value="QDU76602.1"/>
    <property type="molecule type" value="Genomic_DNA"/>
</dbReference>
<dbReference type="AlphaFoldDB" id="A0A518CBJ8"/>
<reference evidence="4" key="1">
    <citation type="submission" date="2019-02" db="EMBL/GenBank/DDBJ databases">
        <title>Deep-cultivation of Planctomycetes and their phenomic and genomic characterization uncovers novel biology.</title>
        <authorList>
            <person name="Wiegand S."/>
            <person name="Jogler M."/>
            <person name="Boedeker C."/>
            <person name="Pinto D."/>
            <person name="Vollmers J."/>
            <person name="Rivas-Marin E."/>
            <person name="Kohn T."/>
            <person name="Peeters S.H."/>
            <person name="Heuer A."/>
            <person name="Rast P."/>
            <person name="Oberbeckmann S."/>
            <person name="Bunk B."/>
            <person name="Jeske O."/>
            <person name="Meyerdierks A."/>
            <person name="Storesund J.E."/>
            <person name="Kallscheuer N."/>
            <person name="Luecker S."/>
            <person name="Lage O.M."/>
            <person name="Pohl T."/>
            <person name="Merkel B.J."/>
            <person name="Hornburger P."/>
            <person name="Mueller R.-W."/>
            <person name="Bruemmer F."/>
            <person name="Labrenz M."/>
            <person name="Spormann A.M."/>
            <person name="Op den Camp H."/>
            <person name="Overmann J."/>
            <person name="Amann R."/>
            <person name="Jetten M.S.M."/>
            <person name="Mascher T."/>
            <person name="Medema M.H."/>
            <person name="Devos D.P."/>
            <person name="Kaster A.-K."/>
            <person name="Ovreas L."/>
            <person name="Rohde M."/>
            <person name="Galperin M.Y."/>
            <person name="Jogler C."/>
        </authorList>
    </citation>
    <scope>NUCLEOTIDE SEQUENCE [LARGE SCALE GENOMIC DNA]</scope>
    <source>
        <strain evidence="4">Pan97</strain>
    </source>
</reference>
<dbReference type="Proteomes" id="UP000318626">
    <property type="component" value="Chromosome"/>
</dbReference>
<dbReference type="SUPFAM" id="SSF51735">
    <property type="entry name" value="NAD(P)-binding Rossmann-fold domains"/>
    <property type="match status" value="1"/>
</dbReference>
<dbReference type="Pfam" id="PF01408">
    <property type="entry name" value="GFO_IDH_MocA"/>
    <property type="match status" value="1"/>
</dbReference>
<dbReference type="RefSeq" id="WP_144974833.1">
    <property type="nucleotide sequence ID" value="NZ_CP036289.1"/>
</dbReference>
<dbReference type="GO" id="GO:0000166">
    <property type="term" value="F:nucleotide binding"/>
    <property type="evidence" value="ECO:0007669"/>
    <property type="project" value="InterPro"/>
</dbReference>
<dbReference type="Pfam" id="PF19051">
    <property type="entry name" value="GFO_IDH_MocA_C2"/>
    <property type="match status" value="1"/>
</dbReference>
<dbReference type="OrthoDB" id="9788246at2"/>
<feature type="domain" description="Gfo/Idh/MocA-like oxidoreductase bacterial type C-terminal" evidence="2">
    <location>
        <begin position="215"/>
        <end position="414"/>
    </location>
</feature>
<dbReference type="SUPFAM" id="SSF55347">
    <property type="entry name" value="Glyceraldehyde-3-phosphate dehydrogenase-like, C-terminal domain"/>
    <property type="match status" value="1"/>
</dbReference>
<dbReference type="InterPro" id="IPR000683">
    <property type="entry name" value="Gfo/Idh/MocA-like_OxRdtase_N"/>
</dbReference>
<gene>
    <name evidence="3" type="primary">ligC_2</name>
    <name evidence="3" type="ORF">Pan97_36540</name>
</gene>
<dbReference type="PROSITE" id="PS51318">
    <property type="entry name" value="TAT"/>
    <property type="match status" value="1"/>
</dbReference>
<evidence type="ECO:0000259" key="1">
    <source>
        <dbReference type="Pfam" id="PF01408"/>
    </source>
</evidence>
<organism evidence="3 4">
    <name type="scientific">Bremerella volcania</name>
    <dbReference type="NCBI Taxonomy" id="2527984"/>
    <lineage>
        <taxon>Bacteria</taxon>
        <taxon>Pseudomonadati</taxon>
        <taxon>Planctomycetota</taxon>
        <taxon>Planctomycetia</taxon>
        <taxon>Pirellulales</taxon>
        <taxon>Pirellulaceae</taxon>
        <taxon>Bremerella</taxon>
    </lineage>
</organism>
<dbReference type="InterPro" id="IPR036291">
    <property type="entry name" value="NAD(P)-bd_dom_sf"/>
</dbReference>
<dbReference type="Gene3D" id="3.30.360.10">
    <property type="entry name" value="Dihydrodipicolinate Reductase, domain 2"/>
    <property type="match status" value="1"/>
</dbReference>
<dbReference type="GO" id="GO:0050606">
    <property type="term" value="F:4-carboxy-2-hydroxymuconate semialdehyde hemiacetal dehydrogenase activity"/>
    <property type="evidence" value="ECO:0007669"/>
    <property type="project" value="UniProtKB-EC"/>
</dbReference>